<name>A0A7W8BN11_9ACTN</name>
<evidence type="ECO:0008006" key="4">
    <source>
        <dbReference type="Google" id="ProtNLM"/>
    </source>
</evidence>
<proteinExistence type="predicted"/>
<dbReference type="InterPro" id="IPR052922">
    <property type="entry name" value="Cytidylate_Kinase-2"/>
</dbReference>
<evidence type="ECO:0000313" key="3">
    <source>
        <dbReference type="Proteomes" id="UP000568022"/>
    </source>
</evidence>
<gene>
    <name evidence="2" type="ORF">FHS32_001635</name>
</gene>
<keyword evidence="3" id="KW-1185">Reference proteome</keyword>
<reference evidence="2 3" key="1">
    <citation type="submission" date="2020-08" db="EMBL/GenBank/DDBJ databases">
        <title>Genomic Encyclopedia of Type Strains, Phase III (KMG-III): the genomes of soil and plant-associated and newly described type strains.</title>
        <authorList>
            <person name="Whitman W."/>
        </authorList>
    </citation>
    <scope>NUCLEOTIDE SEQUENCE [LARGE SCALE GENOMIC DNA]</scope>
    <source>
        <strain evidence="2 3">CECT 3226</strain>
    </source>
</reference>
<feature type="region of interest" description="Disordered" evidence="1">
    <location>
        <begin position="168"/>
        <end position="210"/>
    </location>
</feature>
<dbReference type="Gene3D" id="3.40.50.300">
    <property type="entry name" value="P-loop containing nucleotide triphosphate hydrolases"/>
    <property type="match status" value="1"/>
</dbReference>
<evidence type="ECO:0000256" key="1">
    <source>
        <dbReference type="SAM" id="MobiDB-lite"/>
    </source>
</evidence>
<dbReference type="PANTHER" id="PTHR37816:SF1">
    <property type="entry name" value="TOXIN"/>
    <property type="match status" value="1"/>
</dbReference>
<dbReference type="InterPro" id="IPR027417">
    <property type="entry name" value="P-loop_NTPase"/>
</dbReference>
<dbReference type="Proteomes" id="UP000568022">
    <property type="component" value="Unassembled WGS sequence"/>
</dbReference>
<dbReference type="AlphaFoldDB" id="A0A7W8BN11"/>
<sequence length="210" mass="22840">MLGSPGSGKTTFCHALAAAGGPPLYHLDDLYWGRGWRRPVPAEWEATVARLTRLRTWTVDGNFIDTVPVRVAAADVVVLFDRHPLLCAAALVGRSARLRRGDRTDYLPHGLAPDDPPVRSVRALLRKALGFRRRELRRMAPLLAGADVRVVRTRRAASALLAELSAPNRRAPAADGDPGLPPCRCPETLSPRGEPMTHGTRPRADRGTGT</sequence>
<feature type="compositionally biased region" description="Low complexity" evidence="1">
    <location>
        <begin position="168"/>
        <end position="178"/>
    </location>
</feature>
<protein>
    <recommendedName>
        <fullName evidence="4">Adenylate kinase</fullName>
    </recommendedName>
</protein>
<dbReference type="PANTHER" id="PTHR37816">
    <property type="entry name" value="YALI0E33011P"/>
    <property type="match status" value="1"/>
</dbReference>
<dbReference type="EMBL" id="JACHJE010000003">
    <property type="protein sequence ID" value="MBB5124903.1"/>
    <property type="molecule type" value="Genomic_DNA"/>
</dbReference>
<accession>A0A7W8BN11</accession>
<dbReference type="SUPFAM" id="SSF52540">
    <property type="entry name" value="P-loop containing nucleoside triphosphate hydrolases"/>
    <property type="match status" value="1"/>
</dbReference>
<evidence type="ECO:0000313" key="2">
    <source>
        <dbReference type="EMBL" id="MBB5124903.1"/>
    </source>
</evidence>
<organism evidence="2 3">
    <name type="scientific">Streptomyces griseoloalbus</name>
    <dbReference type="NCBI Taxonomy" id="67303"/>
    <lineage>
        <taxon>Bacteria</taxon>
        <taxon>Bacillati</taxon>
        <taxon>Actinomycetota</taxon>
        <taxon>Actinomycetes</taxon>
        <taxon>Kitasatosporales</taxon>
        <taxon>Streptomycetaceae</taxon>
        <taxon>Streptomyces</taxon>
    </lineage>
</organism>
<comment type="caution">
    <text evidence="2">The sequence shown here is derived from an EMBL/GenBank/DDBJ whole genome shotgun (WGS) entry which is preliminary data.</text>
</comment>